<sequence length="70" mass="7962">MRHNAPAPHPRQQARRFALGLLALFLFSPPILLIVDRLPGILGWLPLYLFLAWGWVIGLAAWLAKRPKQP</sequence>
<name>A0ABQ6X9G8_9GAMM</name>
<keyword evidence="1" id="KW-0812">Transmembrane</keyword>
<dbReference type="EMBL" id="VWRT01000009">
    <property type="protein sequence ID" value="KAE8438202.1"/>
    <property type="molecule type" value="Genomic_DNA"/>
</dbReference>
<keyword evidence="1" id="KW-0472">Membrane</keyword>
<dbReference type="Proteomes" id="UP000466130">
    <property type="component" value="Unassembled WGS sequence"/>
</dbReference>
<reference evidence="2 3" key="1">
    <citation type="submission" date="2019-09" db="EMBL/GenBank/DDBJ databases">
        <title>The Halomonas whole genome shotgun (WGS).</title>
        <authorList>
            <person name="Xie Z."/>
        </authorList>
    </citation>
    <scope>NUCLEOTIDE SEQUENCE [LARGE SCALE GENOMIC DNA]</scope>
    <source>
        <strain evidence="2 3">NBT06E8</strain>
    </source>
</reference>
<gene>
    <name evidence="2" type="ORF">F1978_10790</name>
</gene>
<keyword evidence="3" id="KW-1185">Reference proteome</keyword>
<keyword evidence="1" id="KW-1133">Transmembrane helix</keyword>
<evidence type="ECO:0000313" key="2">
    <source>
        <dbReference type="EMBL" id="KAE8438202.1"/>
    </source>
</evidence>
<accession>A0ABQ6X9G8</accession>
<evidence type="ECO:0000256" key="1">
    <source>
        <dbReference type="SAM" id="Phobius"/>
    </source>
</evidence>
<evidence type="ECO:0008006" key="4">
    <source>
        <dbReference type="Google" id="ProtNLM"/>
    </source>
</evidence>
<feature type="transmembrane region" description="Helical" evidence="1">
    <location>
        <begin position="43"/>
        <end position="64"/>
    </location>
</feature>
<comment type="caution">
    <text evidence="2">The sequence shown here is derived from an EMBL/GenBank/DDBJ whole genome shotgun (WGS) entry which is preliminary data.</text>
</comment>
<protein>
    <recommendedName>
        <fullName evidence="4">DUF3311 domain-containing protein</fullName>
    </recommendedName>
</protein>
<organism evidence="2 3">
    <name type="scientific">Vreelandella piezotolerans</name>
    <dbReference type="NCBI Taxonomy" id="2609667"/>
    <lineage>
        <taxon>Bacteria</taxon>
        <taxon>Pseudomonadati</taxon>
        <taxon>Pseudomonadota</taxon>
        <taxon>Gammaproteobacteria</taxon>
        <taxon>Oceanospirillales</taxon>
        <taxon>Halomonadaceae</taxon>
        <taxon>Vreelandella</taxon>
    </lineage>
</organism>
<dbReference type="RefSeq" id="WP_153843368.1">
    <property type="nucleotide sequence ID" value="NZ_CP048602.1"/>
</dbReference>
<proteinExistence type="predicted"/>
<evidence type="ECO:0000313" key="3">
    <source>
        <dbReference type="Proteomes" id="UP000466130"/>
    </source>
</evidence>